<reference evidence="1 2" key="1">
    <citation type="submission" date="2011-01" db="EMBL/GenBank/DDBJ databases">
        <title>Whole genome sequence of Tetragenococcus halophilus NBRC 12172.</title>
        <authorList>
            <person name="Nakazawa H."/>
            <person name="Omata S."/>
            <person name="Koga C."/>
            <person name="Watanabe Y."/>
            <person name="Katano Y."/>
            <person name="Ito N."/>
            <person name="Tsukatani N."/>
            <person name="Ankai A."/>
            <person name="Oguchi A."/>
            <person name="Fukui S."/>
            <person name="Yashiro I."/>
            <person name="Kamata S."/>
            <person name="Hashimoto Y."/>
            <person name="Yamazaki J."/>
            <person name="Taguchi H."/>
            <person name="Tanaka A."/>
            <person name="Koyama T."/>
            <person name="Ichige A."/>
            <person name="Hanya Y."/>
            <person name="Tanikawa S."/>
            <person name="Yamazaki S."/>
            <person name="Fujita N."/>
        </authorList>
    </citation>
    <scope>NUCLEOTIDE SEQUENCE [LARGE SCALE GENOMIC DNA]</scope>
    <source>
        <strain evidence="2">DSM 20338 / JCM 20259 / NCIMB 9735 / NBRC 12172</strain>
    </source>
</reference>
<accession>A0AAN1SGW9</accession>
<evidence type="ECO:0000313" key="2">
    <source>
        <dbReference type="Proteomes" id="UP000002663"/>
    </source>
</evidence>
<name>A0AAN1SGW9_TETHN</name>
<proteinExistence type="predicted"/>
<dbReference type="Proteomes" id="UP000002663">
    <property type="component" value="Chromosome"/>
</dbReference>
<dbReference type="AlphaFoldDB" id="A0AAN1SGW9"/>
<dbReference type="KEGG" id="thl:TEH_09170"/>
<evidence type="ECO:0000313" key="1">
    <source>
        <dbReference type="EMBL" id="BAK94244.1"/>
    </source>
</evidence>
<dbReference type="EMBL" id="AP012046">
    <property type="protein sequence ID" value="BAK94244.1"/>
    <property type="molecule type" value="Genomic_DNA"/>
</dbReference>
<protein>
    <submittedName>
        <fullName evidence="1">Uncharacterized protein</fullName>
    </submittedName>
</protein>
<gene>
    <name evidence="1" type="ordered locus">TEH_09170</name>
</gene>
<organism evidence="1 2">
    <name type="scientific">Tetragenococcus halophilus (strain DSM 20338 / JCM 20259 / NCIMB 9735 / NBRC 12172)</name>
    <name type="common">Pediococcus halophilus</name>
    <dbReference type="NCBI Taxonomy" id="945021"/>
    <lineage>
        <taxon>Bacteria</taxon>
        <taxon>Bacillati</taxon>
        <taxon>Bacillota</taxon>
        <taxon>Bacilli</taxon>
        <taxon>Lactobacillales</taxon>
        <taxon>Enterococcaceae</taxon>
        <taxon>Tetragenococcus</taxon>
    </lineage>
</organism>
<sequence>MISILTVKLISYINVWEQKRFSVLNKLYVAILFFGTKKGRFRVIICVLCLFKFLKY</sequence>